<accession>A0A914VJ76</accession>
<dbReference type="AlphaFoldDB" id="A0A914VJ76"/>
<dbReference type="Pfam" id="PF03114">
    <property type="entry name" value="BAR"/>
    <property type="match status" value="1"/>
</dbReference>
<dbReference type="InterPro" id="IPR027267">
    <property type="entry name" value="AH/BAR_dom_sf"/>
</dbReference>
<dbReference type="Proteomes" id="UP000887566">
    <property type="component" value="Unplaced"/>
</dbReference>
<sequence>MDLLKKAKNRVEQTVSESIGSATKTEYDAHFQALLAKADDIKAQTEKLLAAFEQYVQPDAATRLLPGFVGDGKNRAELVSQQMGCFIEQMSKWANKKHPEFDNVLVQGQKTFNDLGRAEREYLMQVGVTFLEPVKKFLAADVKALGLERNKLNTTRVDMDSAKNRAAKNPEAKGEAERMTAAFNEQQEVVKKLVDQVEDKLPEIQKALKQYVGVHLKYLQSAQQALESFQEQLA</sequence>
<evidence type="ECO:0000313" key="4">
    <source>
        <dbReference type="WBParaSite" id="PSAMB.scaffold2055size25734.g16166.t1"/>
    </source>
</evidence>
<dbReference type="SMART" id="SM00721">
    <property type="entry name" value="BAR"/>
    <property type="match status" value="1"/>
</dbReference>
<proteinExistence type="predicted"/>
<dbReference type="WBParaSite" id="PSAMB.scaffold2055size25734.g16166.t1">
    <property type="protein sequence ID" value="PSAMB.scaffold2055size25734.g16166.t1"/>
    <property type="gene ID" value="PSAMB.scaffold2055size25734.g16166"/>
</dbReference>
<keyword evidence="2" id="KW-1185">Reference proteome</keyword>
<evidence type="ECO:0000259" key="1">
    <source>
        <dbReference type="PROSITE" id="PS51021"/>
    </source>
</evidence>
<organism evidence="2 4">
    <name type="scientific">Plectus sambesii</name>
    <dbReference type="NCBI Taxonomy" id="2011161"/>
    <lineage>
        <taxon>Eukaryota</taxon>
        <taxon>Metazoa</taxon>
        <taxon>Ecdysozoa</taxon>
        <taxon>Nematoda</taxon>
        <taxon>Chromadorea</taxon>
        <taxon>Plectida</taxon>
        <taxon>Plectina</taxon>
        <taxon>Plectoidea</taxon>
        <taxon>Plectidae</taxon>
        <taxon>Plectus</taxon>
    </lineage>
</organism>
<dbReference type="GO" id="GO:0005737">
    <property type="term" value="C:cytoplasm"/>
    <property type="evidence" value="ECO:0007669"/>
    <property type="project" value="InterPro"/>
</dbReference>
<dbReference type="SUPFAM" id="SSF103657">
    <property type="entry name" value="BAR/IMD domain-like"/>
    <property type="match status" value="1"/>
</dbReference>
<protein>
    <submittedName>
        <fullName evidence="3 4">BAR domain-containing protein</fullName>
    </submittedName>
</protein>
<dbReference type="Gene3D" id="1.20.1270.60">
    <property type="entry name" value="Arfaptin homology (AH) domain/BAR domain"/>
    <property type="match status" value="1"/>
</dbReference>
<evidence type="ECO:0000313" key="3">
    <source>
        <dbReference type="WBParaSite" id="PSAMB.scaffold1291size33330.g12237.t1"/>
    </source>
</evidence>
<name>A0A914VJ76_9BILA</name>
<dbReference type="WBParaSite" id="PSAMB.scaffold1291size33330.g12237.t1">
    <property type="protein sequence ID" value="PSAMB.scaffold1291size33330.g12237.t1"/>
    <property type="gene ID" value="PSAMB.scaffold1291size33330.g12237"/>
</dbReference>
<feature type="domain" description="BAR" evidence="1">
    <location>
        <begin position="16"/>
        <end position="234"/>
    </location>
</feature>
<dbReference type="PROSITE" id="PS51021">
    <property type="entry name" value="BAR"/>
    <property type="match status" value="1"/>
</dbReference>
<dbReference type="InterPro" id="IPR004148">
    <property type="entry name" value="BAR_dom"/>
</dbReference>
<evidence type="ECO:0000313" key="2">
    <source>
        <dbReference type="Proteomes" id="UP000887566"/>
    </source>
</evidence>
<reference evidence="3 4" key="1">
    <citation type="submission" date="2022-11" db="UniProtKB">
        <authorList>
            <consortium name="WormBaseParasite"/>
        </authorList>
    </citation>
    <scope>IDENTIFICATION</scope>
</reference>